<organism evidence="1 2">
    <name type="scientific">Grifola frondosa</name>
    <name type="common">Maitake</name>
    <name type="synonym">Polyporus frondosus</name>
    <dbReference type="NCBI Taxonomy" id="5627"/>
    <lineage>
        <taxon>Eukaryota</taxon>
        <taxon>Fungi</taxon>
        <taxon>Dikarya</taxon>
        <taxon>Basidiomycota</taxon>
        <taxon>Agaricomycotina</taxon>
        <taxon>Agaricomycetes</taxon>
        <taxon>Polyporales</taxon>
        <taxon>Grifolaceae</taxon>
        <taxon>Grifola</taxon>
    </lineage>
</organism>
<evidence type="ECO:0000313" key="1">
    <source>
        <dbReference type="EMBL" id="OBZ71873.1"/>
    </source>
</evidence>
<name>A0A1C7M4G0_GRIFR</name>
<protein>
    <submittedName>
        <fullName evidence="1">Uncharacterized protein</fullName>
    </submittedName>
</protein>
<sequence length="172" mass="19451">MYMLSSRNAFTAIPAKAQKERDIYDPLVSSLNRKTKHKSRCPGIVFRNTSAYPDHDKKLGSHKPDLCGYAEEHLQFVQVSESHATAHTDLGYAALFIEVKPCPELDFFRDPPKDIDANDRASCKFVLDIGNKGNLEYAENALGQNIAYAAEICARQHRHFAFPYHLLVLWLG</sequence>
<reference evidence="1 2" key="1">
    <citation type="submission" date="2016-03" db="EMBL/GenBank/DDBJ databases">
        <title>Whole genome sequencing of Grifola frondosa 9006-11.</title>
        <authorList>
            <person name="Min B."/>
            <person name="Park H."/>
            <person name="Kim J.-G."/>
            <person name="Cho H."/>
            <person name="Oh Y.-L."/>
            <person name="Kong W.-S."/>
            <person name="Choi I.-G."/>
        </authorList>
    </citation>
    <scope>NUCLEOTIDE SEQUENCE [LARGE SCALE GENOMIC DNA]</scope>
    <source>
        <strain evidence="1 2">9006-11</strain>
    </source>
</reference>
<proteinExistence type="predicted"/>
<accession>A0A1C7M4G0</accession>
<dbReference type="EMBL" id="LUGG01000010">
    <property type="protein sequence ID" value="OBZ71873.1"/>
    <property type="molecule type" value="Genomic_DNA"/>
</dbReference>
<comment type="caution">
    <text evidence="1">The sequence shown here is derived from an EMBL/GenBank/DDBJ whole genome shotgun (WGS) entry which is preliminary data.</text>
</comment>
<dbReference type="Proteomes" id="UP000092993">
    <property type="component" value="Unassembled WGS sequence"/>
</dbReference>
<dbReference type="OrthoDB" id="3265188at2759"/>
<evidence type="ECO:0000313" key="2">
    <source>
        <dbReference type="Proteomes" id="UP000092993"/>
    </source>
</evidence>
<gene>
    <name evidence="1" type="ORF">A0H81_08088</name>
</gene>
<dbReference type="AlphaFoldDB" id="A0A1C7M4G0"/>
<keyword evidence="2" id="KW-1185">Reference proteome</keyword>